<accession>A0A382VVK8</accession>
<dbReference type="Pfam" id="PF04773">
    <property type="entry name" value="FecR"/>
    <property type="match status" value="1"/>
</dbReference>
<dbReference type="EMBL" id="UINC01154893">
    <property type="protein sequence ID" value="SVD50420.1"/>
    <property type="molecule type" value="Genomic_DNA"/>
</dbReference>
<sequence length="137" mass="14465">MRKSVLPPIRFRELSRGCWGCVFLIALFNPVLALGASGETEIGVTAASNIAAVGKPPVSPARDLETGVDIFFSEKIKTDVDGRAQLLFLDGTTLTVGAGSEMVIDEYLYDPASGTGEMAVSLSKGVFRLVGGKISKK</sequence>
<name>A0A382VVK8_9ZZZZ</name>
<evidence type="ECO:0000259" key="1">
    <source>
        <dbReference type="Pfam" id="PF04773"/>
    </source>
</evidence>
<protein>
    <recommendedName>
        <fullName evidence="1">FecR protein domain-containing protein</fullName>
    </recommendedName>
</protein>
<reference evidence="2" key="1">
    <citation type="submission" date="2018-05" db="EMBL/GenBank/DDBJ databases">
        <authorList>
            <person name="Lanie J.A."/>
            <person name="Ng W.-L."/>
            <person name="Kazmierczak K.M."/>
            <person name="Andrzejewski T.M."/>
            <person name="Davidsen T.M."/>
            <person name="Wayne K.J."/>
            <person name="Tettelin H."/>
            <person name="Glass J.I."/>
            <person name="Rusch D."/>
            <person name="Podicherti R."/>
            <person name="Tsui H.-C.T."/>
            <person name="Winkler M.E."/>
        </authorList>
    </citation>
    <scope>NUCLEOTIDE SEQUENCE</scope>
</reference>
<dbReference type="InterPro" id="IPR006860">
    <property type="entry name" value="FecR"/>
</dbReference>
<evidence type="ECO:0000313" key="2">
    <source>
        <dbReference type="EMBL" id="SVD50420.1"/>
    </source>
</evidence>
<organism evidence="2">
    <name type="scientific">marine metagenome</name>
    <dbReference type="NCBI Taxonomy" id="408172"/>
    <lineage>
        <taxon>unclassified sequences</taxon>
        <taxon>metagenomes</taxon>
        <taxon>ecological metagenomes</taxon>
    </lineage>
</organism>
<dbReference type="AlphaFoldDB" id="A0A382VVK8"/>
<feature type="non-terminal residue" evidence="2">
    <location>
        <position position="137"/>
    </location>
</feature>
<feature type="domain" description="FecR protein" evidence="1">
    <location>
        <begin position="75"/>
        <end position="135"/>
    </location>
</feature>
<gene>
    <name evidence="2" type="ORF">METZ01_LOCUS403274</name>
</gene>
<proteinExistence type="predicted"/>